<feature type="domain" description="Histidine kinase" evidence="15">
    <location>
        <begin position="332"/>
        <end position="522"/>
    </location>
</feature>
<evidence type="ECO:0000256" key="13">
    <source>
        <dbReference type="ARBA" id="ARBA00023136"/>
    </source>
</evidence>
<keyword evidence="12" id="KW-0902">Two-component regulatory system</keyword>
<evidence type="ECO:0000256" key="8">
    <source>
        <dbReference type="ARBA" id="ARBA00022741"/>
    </source>
</evidence>
<accession>A0A401UM90</accession>
<dbReference type="GO" id="GO:0005886">
    <property type="term" value="C:plasma membrane"/>
    <property type="evidence" value="ECO:0007669"/>
    <property type="project" value="UniProtKB-SubCell"/>
</dbReference>
<evidence type="ECO:0000256" key="6">
    <source>
        <dbReference type="ARBA" id="ARBA00022679"/>
    </source>
</evidence>
<organism evidence="17 18">
    <name type="scientific">Clostridium tagluense</name>
    <dbReference type="NCBI Taxonomy" id="360422"/>
    <lineage>
        <taxon>Bacteria</taxon>
        <taxon>Bacillati</taxon>
        <taxon>Bacillota</taxon>
        <taxon>Clostridia</taxon>
        <taxon>Eubacteriales</taxon>
        <taxon>Clostridiaceae</taxon>
        <taxon>Clostridium</taxon>
    </lineage>
</organism>
<sequence>MKLQYKLTIFISIIIFMIIGGIGIVTYYQVQNSVETQMGNNAMDLAVTIASIDIIEKTLATSKDYDTVQKTIESFREKTRFQYIIVMDMKGIKYSYPNGNSLGRKYADGGEEQVLKKGESYVARDRNVLISATRAFVPIYYKGEQVGAVLVGLLTDTVYAELDFHLLCLKIALVVGLLMGIVGAVFLSNTIKKSIFGLEPKEIALLLGQRDLILQNLKNGIIAIDSDGKIILFNKIAKEILKLEDENIGKSVATLNLNYTDEMMEVLRNKEAVYNQEIKMRPGKTLMCSHTLLKNHKEEIIGVVSSFQDLTEVVNMAEELTGIKKMTSALRAQNHEFMNKLHTISGLIQLEEYNEAIEYISHISKLRGEVSEILSKRIKNTHIAGLLLAKYNKATEAKISVEIDANSYLDDIPKNITVDEICSVIGNLIENSIEELVKFENGKISIRLISNSESLRIRIQDNGPGISENIIDKVFERGFTTKPGNRGFGLSIIKQIVDYAGGDINVLQDNGTIWDIFIPMKRSRSYD</sequence>
<dbReference type="SUPFAM" id="SSF55874">
    <property type="entry name" value="ATPase domain of HSP90 chaperone/DNA topoisomerase II/histidine kinase"/>
    <property type="match status" value="1"/>
</dbReference>
<dbReference type="GO" id="GO:0016036">
    <property type="term" value="P:cellular response to phosphate starvation"/>
    <property type="evidence" value="ECO:0007669"/>
    <property type="project" value="TreeGrafter"/>
</dbReference>
<comment type="catalytic activity">
    <reaction evidence="1">
        <text>ATP + protein L-histidine = ADP + protein N-phospho-L-histidine.</text>
        <dbReference type="EC" id="2.7.13.3"/>
    </reaction>
</comment>
<comment type="subcellular location">
    <subcellularLocation>
        <location evidence="2">Cell membrane</location>
        <topology evidence="2">Multi-pass membrane protein</topology>
    </subcellularLocation>
</comment>
<evidence type="ECO:0000256" key="1">
    <source>
        <dbReference type="ARBA" id="ARBA00000085"/>
    </source>
</evidence>
<dbReference type="InterPro" id="IPR016120">
    <property type="entry name" value="Sig_transdc_His_kin_SpoOB"/>
</dbReference>
<dbReference type="Gene3D" id="3.30.565.10">
    <property type="entry name" value="Histidine kinase-like ATPase, C-terminal domain"/>
    <property type="match status" value="1"/>
</dbReference>
<dbReference type="SUPFAM" id="SSF55890">
    <property type="entry name" value="Sporulation response regulatory protein Spo0B"/>
    <property type="match status" value="1"/>
</dbReference>
<keyword evidence="10" id="KW-0067">ATP-binding</keyword>
<dbReference type="InterPro" id="IPR050351">
    <property type="entry name" value="BphY/WalK/GraS-like"/>
</dbReference>
<dbReference type="Gene3D" id="1.10.287.130">
    <property type="match status" value="1"/>
</dbReference>
<dbReference type="NCBIfam" id="TIGR00229">
    <property type="entry name" value="sensory_box"/>
    <property type="match status" value="1"/>
</dbReference>
<dbReference type="Gene3D" id="3.30.450.20">
    <property type="entry name" value="PAS domain"/>
    <property type="match status" value="2"/>
</dbReference>
<evidence type="ECO:0000313" key="17">
    <source>
        <dbReference type="EMBL" id="GCD10656.1"/>
    </source>
</evidence>
<keyword evidence="13 14" id="KW-0472">Membrane</keyword>
<dbReference type="InterPro" id="IPR003594">
    <property type="entry name" value="HATPase_dom"/>
</dbReference>
<dbReference type="InterPro" id="IPR035965">
    <property type="entry name" value="PAS-like_dom_sf"/>
</dbReference>
<evidence type="ECO:0000256" key="9">
    <source>
        <dbReference type="ARBA" id="ARBA00022777"/>
    </source>
</evidence>
<dbReference type="InterPro" id="IPR005467">
    <property type="entry name" value="His_kinase_dom"/>
</dbReference>
<dbReference type="GO" id="GO:0005524">
    <property type="term" value="F:ATP binding"/>
    <property type="evidence" value="ECO:0007669"/>
    <property type="project" value="UniProtKB-KW"/>
</dbReference>
<evidence type="ECO:0000256" key="7">
    <source>
        <dbReference type="ARBA" id="ARBA00022692"/>
    </source>
</evidence>
<protein>
    <recommendedName>
        <fullName evidence="3">histidine kinase</fullName>
        <ecNumber evidence="3">2.7.13.3</ecNumber>
    </recommendedName>
</protein>
<feature type="domain" description="PAS" evidence="16">
    <location>
        <begin position="213"/>
        <end position="248"/>
    </location>
</feature>
<dbReference type="PANTHER" id="PTHR45453">
    <property type="entry name" value="PHOSPHATE REGULON SENSOR PROTEIN PHOR"/>
    <property type="match status" value="1"/>
</dbReference>
<reference evidence="17 18" key="1">
    <citation type="submission" date="2018-11" db="EMBL/GenBank/DDBJ databases">
        <title>Genome sequencing and assembly of Clostridium tagluense strain A121.</title>
        <authorList>
            <person name="Murakami T."/>
            <person name="Segawa T."/>
            <person name="Shcherbakova V.A."/>
            <person name="Mori H."/>
            <person name="Yoshimura Y."/>
        </authorList>
    </citation>
    <scope>NUCLEOTIDE SEQUENCE [LARGE SCALE GENOMIC DNA]</scope>
    <source>
        <strain evidence="17 18">A121</strain>
    </source>
</reference>
<dbReference type="AlphaFoldDB" id="A0A401UM90"/>
<dbReference type="PRINTS" id="PR00344">
    <property type="entry name" value="BCTRLSENSOR"/>
</dbReference>
<dbReference type="SMART" id="SM00387">
    <property type="entry name" value="HATPase_c"/>
    <property type="match status" value="1"/>
</dbReference>
<evidence type="ECO:0000259" key="16">
    <source>
        <dbReference type="PROSITE" id="PS50112"/>
    </source>
</evidence>
<dbReference type="Pfam" id="PF13596">
    <property type="entry name" value="PAS_10"/>
    <property type="match status" value="1"/>
</dbReference>
<keyword evidence="7 14" id="KW-0812">Transmembrane</keyword>
<keyword evidence="8" id="KW-0547">Nucleotide-binding</keyword>
<dbReference type="InterPro" id="IPR039506">
    <property type="entry name" value="SPOB_a"/>
</dbReference>
<proteinExistence type="predicted"/>
<dbReference type="InterPro" id="IPR004358">
    <property type="entry name" value="Sig_transdc_His_kin-like_C"/>
</dbReference>
<dbReference type="Pfam" id="PF17203">
    <property type="entry name" value="sCache_3_2"/>
    <property type="match status" value="1"/>
</dbReference>
<feature type="transmembrane region" description="Helical" evidence="14">
    <location>
        <begin position="7"/>
        <end position="28"/>
    </location>
</feature>
<gene>
    <name evidence="17" type="ORF">Ctaglu_22790</name>
</gene>
<dbReference type="InterPro" id="IPR033463">
    <property type="entry name" value="sCache_3"/>
</dbReference>
<dbReference type="SUPFAM" id="SSF55785">
    <property type="entry name" value="PYP-like sensor domain (PAS domain)"/>
    <property type="match status" value="1"/>
</dbReference>
<dbReference type="GO" id="GO:0004721">
    <property type="term" value="F:phosphoprotein phosphatase activity"/>
    <property type="evidence" value="ECO:0007669"/>
    <property type="project" value="TreeGrafter"/>
</dbReference>
<dbReference type="CDD" id="cd00130">
    <property type="entry name" value="PAS"/>
    <property type="match status" value="1"/>
</dbReference>
<evidence type="ECO:0000256" key="4">
    <source>
        <dbReference type="ARBA" id="ARBA00022475"/>
    </source>
</evidence>
<dbReference type="Proteomes" id="UP000287872">
    <property type="component" value="Unassembled WGS sequence"/>
</dbReference>
<evidence type="ECO:0000313" key="18">
    <source>
        <dbReference type="Proteomes" id="UP000287872"/>
    </source>
</evidence>
<evidence type="ECO:0000259" key="15">
    <source>
        <dbReference type="PROSITE" id="PS50109"/>
    </source>
</evidence>
<evidence type="ECO:0000256" key="2">
    <source>
        <dbReference type="ARBA" id="ARBA00004651"/>
    </source>
</evidence>
<dbReference type="PANTHER" id="PTHR45453:SF1">
    <property type="entry name" value="PHOSPHATE REGULON SENSOR PROTEIN PHOR"/>
    <property type="match status" value="1"/>
</dbReference>
<dbReference type="GO" id="GO:0000155">
    <property type="term" value="F:phosphorelay sensor kinase activity"/>
    <property type="evidence" value="ECO:0007669"/>
    <property type="project" value="InterPro"/>
</dbReference>
<keyword evidence="4" id="KW-1003">Cell membrane</keyword>
<dbReference type="PROSITE" id="PS50112">
    <property type="entry name" value="PAS"/>
    <property type="match status" value="1"/>
</dbReference>
<evidence type="ECO:0000256" key="14">
    <source>
        <dbReference type="SAM" id="Phobius"/>
    </source>
</evidence>
<keyword evidence="18" id="KW-1185">Reference proteome</keyword>
<dbReference type="OrthoDB" id="9792686at2"/>
<evidence type="ECO:0000256" key="12">
    <source>
        <dbReference type="ARBA" id="ARBA00023012"/>
    </source>
</evidence>
<comment type="caution">
    <text evidence="17">The sequence shown here is derived from an EMBL/GenBank/DDBJ whole genome shotgun (WGS) entry which is preliminary data.</text>
</comment>
<dbReference type="RefSeq" id="WP_125001658.1">
    <property type="nucleotide sequence ID" value="NZ_BHYK01000011.1"/>
</dbReference>
<dbReference type="InterPro" id="IPR036890">
    <property type="entry name" value="HATPase_C_sf"/>
</dbReference>
<dbReference type="SUPFAM" id="SSF103190">
    <property type="entry name" value="Sensory domain-like"/>
    <property type="match status" value="1"/>
</dbReference>
<keyword evidence="5" id="KW-0597">Phosphoprotein</keyword>
<keyword evidence="9 17" id="KW-0418">Kinase</keyword>
<dbReference type="EC" id="2.7.13.3" evidence="3"/>
<dbReference type="InterPro" id="IPR029151">
    <property type="entry name" value="Sensor-like_sf"/>
</dbReference>
<evidence type="ECO:0000256" key="3">
    <source>
        <dbReference type="ARBA" id="ARBA00012438"/>
    </source>
</evidence>
<dbReference type="FunFam" id="1.10.287.130:FF:000011">
    <property type="entry name" value="Sensor histidine kinase DcuS"/>
    <property type="match status" value="1"/>
</dbReference>
<keyword evidence="11 14" id="KW-1133">Transmembrane helix</keyword>
<dbReference type="Pfam" id="PF02518">
    <property type="entry name" value="HATPase_c"/>
    <property type="match status" value="1"/>
</dbReference>
<dbReference type="Pfam" id="PF14689">
    <property type="entry name" value="SPOB_a"/>
    <property type="match status" value="1"/>
</dbReference>
<dbReference type="InterPro" id="IPR000014">
    <property type="entry name" value="PAS"/>
</dbReference>
<dbReference type="EMBL" id="BHYK01000011">
    <property type="protein sequence ID" value="GCD10656.1"/>
    <property type="molecule type" value="Genomic_DNA"/>
</dbReference>
<evidence type="ECO:0000256" key="11">
    <source>
        <dbReference type="ARBA" id="ARBA00022989"/>
    </source>
</evidence>
<evidence type="ECO:0000256" key="10">
    <source>
        <dbReference type="ARBA" id="ARBA00022840"/>
    </source>
</evidence>
<evidence type="ECO:0000256" key="5">
    <source>
        <dbReference type="ARBA" id="ARBA00022553"/>
    </source>
</evidence>
<feature type="transmembrane region" description="Helical" evidence="14">
    <location>
        <begin position="164"/>
        <end position="187"/>
    </location>
</feature>
<dbReference type="PROSITE" id="PS50109">
    <property type="entry name" value="HIS_KIN"/>
    <property type="match status" value="1"/>
</dbReference>
<name>A0A401UM90_9CLOT</name>
<keyword evidence="6" id="KW-0808">Transferase</keyword>